<dbReference type="AlphaFoldDB" id="A0A6J2X969"/>
<evidence type="ECO:0000256" key="8">
    <source>
        <dbReference type="SAM" id="Phobius"/>
    </source>
</evidence>
<dbReference type="InterPro" id="IPR033379">
    <property type="entry name" value="Acid_Pase_AS"/>
</dbReference>
<dbReference type="GeneID" id="115875940"/>
<keyword evidence="6" id="KW-1015">Disulfide bond</keyword>
<evidence type="ECO:0000256" key="2">
    <source>
        <dbReference type="ARBA" id="ARBA00005375"/>
    </source>
</evidence>
<dbReference type="OrthoDB" id="5821688at2759"/>
<evidence type="ECO:0000256" key="5">
    <source>
        <dbReference type="ARBA" id="ARBA00022801"/>
    </source>
</evidence>
<dbReference type="Gene3D" id="3.40.50.1240">
    <property type="entry name" value="Phosphoglycerate mutase-like"/>
    <property type="match status" value="1"/>
</dbReference>
<reference evidence="11" key="1">
    <citation type="submission" date="2025-08" db="UniProtKB">
        <authorList>
            <consortium name="RefSeq"/>
        </authorList>
    </citation>
    <scope>IDENTIFICATION</scope>
    <source>
        <tissue evidence="11">Gonads</tissue>
    </source>
</reference>
<evidence type="ECO:0000256" key="7">
    <source>
        <dbReference type="ARBA" id="ARBA00023180"/>
    </source>
</evidence>
<keyword evidence="10" id="KW-1185">Reference proteome</keyword>
<dbReference type="EC" id="3.1.3.2" evidence="3"/>
<comment type="similarity">
    <text evidence="2">Belongs to the histidine acid phosphatase family.</text>
</comment>
<comment type="catalytic activity">
    <reaction evidence="1">
        <text>a phosphate monoester + H2O = an alcohol + phosphate</text>
        <dbReference type="Rhea" id="RHEA:15017"/>
        <dbReference type="ChEBI" id="CHEBI:15377"/>
        <dbReference type="ChEBI" id="CHEBI:30879"/>
        <dbReference type="ChEBI" id="CHEBI:43474"/>
        <dbReference type="ChEBI" id="CHEBI:67140"/>
        <dbReference type="EC" id="3.1.3.2"/>
    </reaction>
</comment>
<name>A0A6J2X969_SITOR</name>
<dbReference type="Proteomes" id="UP000504635">
    <property type="component" value="Unplaced"/>
</dbReference>
<evidence type="ECO:0000256" key="9">
    <source>
        <dbReference type="SAM" id="SignalP"/>
    </source>
</evidence>
<dbReference type="CTD" id="48445"/>
<dbReference type="InterPro" id="IPR029033">
    <property type="entry name" value="His_PPase_superfam"/>
</dbReference>
<keyword evidence="8" id="KW-0472">Membrane</keyword>
<dbReference type="KEGG" id="soy:115875940"/>
<keyword evidence="4 9" id="KW-0732">Signal</keyword>
<dbReference type="CDD" id="cd07061">
    <property type="entry name" value="HP_HAP_like"/>
    <property type="match status" value="1"/>
</dbReference>
<proteinExistence type="inferred from homology"/>
<evidence type="ECO:0000256" key="4">
    <source>
        <dbReference type="ARBA" id="ARBA00022729"/>
    </source>
</evidence>
<evidence type="ECO:0000313" key="10">
    <source>
        <dbReference type="Proteomes" id="UP000504635"/>
    </source>
</evidence>
<dbReference type="PROSITE" id="PS00616">
    <property type="entry name" value="HIS_ACID_PHOSPHAT_1"/>
    <property type="match status" value="1"/>
</dbReference>
<dbReference type="Pfam" id="PF00328">
    <property type="entry name" value="His_Phos_2"/>
    <property type="match status" value="1"/>
</dbReference>
<dbReference type="InterPro" id="IPR050645">
    <property type="entry name" value="Histidine_acid_phosphatase"/>
</dbReference>
<keyword evidence="5" id="KW-0378">Hydrolase</keyword>
<feature type="signal peptide" evidence="9">
    <location>
        <begin position="1"/>
        <end position="17"/>
    </location>
</feature>
<evidence type="ECO:0000313" key="11">
    <source>
        <dbReference type="RefSeq" id="XP_030747404.1"/>
    </source>
</evidence>
<feature type="chain" id="PRO_5026824647" description="acid phosphatase" evidence="9">
    <location>
        <begin position="18"/>
        <end position="410"/>
    </location>
</feature>
<evidence type="ECO:0000256" key="1">
    <source>
        <dbReference type="ARBA" id="ARBA00000032"/>
    </source>
</evidence>
<dbReference type="GO" id="GO:0003993">
    <property type="term" value="F:acid phosphatase activity"/>
    <property type="evidence" value="ECO:0007669"/>
    <property type="project" value="UniProtKB-EC"/>
</dbReference>
<keyword evidence="8" id="KW-0812">Transmembrane</keyword>
<evidence type="ECO:0000256" key="6">
    <source>
        <dbReference type="ARBA" id="ARBA00023157"/>
    </source>
</evidence>
<keyword evidence="7" id="KW-0325">Glycoprotein</keyword>
<gene>
    <name evidence="11" type="primary">LOC115875940</name>
</gene>
<dbReference type="RefSeq" id="XP_030747404.1">
    <property type="nucleotide sequence ID" value="XM_030891544.1"/>
</dbReference>
<accession>A0A6J2X969</accession>
<sequence>MNFWLLLLISVFAVCSSEPALKAVVVVFRHGDRTPVRPYPTDPYKNRSYWPEDWGMLTNTGKRQHYELGQYFRQRYADFLPEEYSERDIFVRSTDVDRTLMSAEADLAGLYPPIKTDIWDNNLLWQPIPIHTTPENMDAVLAEKKPCKKHGYLLKQLLKNDYFRNISHTYHDLYAYLTRNSGDTISDLTHLEYLYNTFYIETLYNYTLPEWAQKVYPTKMKYLASLSFAINTYTSDLARLKTGPFFNELINYFKNRSATEDNAIYYAPKFLMFSSHDTIVANLLNSMGAFEYHNPPYTATVLFELYKSSGRSYVKVFYKNTTDARLVSVHNCESECDLEKFIEILKPITLTLEEWESECNSLLFDTWHLYLLLISLLFFVSSCGFYIFVLVRNCKSENNMYTQLPDEECA</sequence>
<dbReference type="FunCoup" id="A0A6J2X969">
    <property type="interactions" value="617"/>
</dbReference>
<dbReference type="SUPFAM" id="SSF53254">
    <property type="entry name" value="Phosphoglycerate mutase-like"/>
    <property type="match status" value="1"/>
</dbReference>
<protein>
    <recommendedName>
        <fullName evidence="3">acid phosphatase</fullName>
        <ecNumber evidence="3">3.1.3.2</ecNumber>
    </recommendedName>
</protein>
<dbReference type="PANTHER" id="PTHR11567:SF211">
    <property type="entry name" value="PROSTATIC ACID PHOSPHATASE"/>
    <property type="match status" value="1"/>
</dbReference>
<dbReference type="PANTHER" id="PTHR11567">
    <property type="entry name" value="ACID PHOSPHATASE-RELATED"/>
    <property type="match status" value="1"/>
</dbReference>
<dbReference type="InParanoid" id="A0A6J2X969"/>
<organism evidence="10 11">
    <name type="scientific">Sitophilus oryzae</name>
    <name type="common">Rice weevil</name>
    <name type="synonym">Curculio oryzae</name>
    <dbReference type="NCBI Taxonomy" id="7048"/>
    <lineage>
        <taxon>Eukaryota</taxon>
        <taxon>Metazoa</taxon>
        <taxon>Ecdysozoa</taxon>
        <taxon>Arthropoda</taxon>
        <taxon>Hexapoda</taxon>
        <taxon>Insecta</taxon>
        <taxon>Pterygota</taxon>
        <taxon>Neoptera</taxon>
        <taxon>Endopterygota</taxon>
        <taxon>Coleoptera</taxon>
        <taxon>Polyphaga</taxon>
        <taxon>Cucujiformia</taxon>
        <taxon>Curculionidae</taxon>
        <taxon>Dryophthorinae</taxon>
        <taxon>Sitophilus</taxon>
    </lineage>
</organism>
<dbReference type="PROSITE" id="PS00778">
    <property type="entry name" value="HIS_ACID_PHOSPHAT_2"/>
    <property type="match status" value="1"/>
</dbReference>
<feature type="transmembrane region" description="Helical" evidence="8">
    <location>
        <begin position="367"/>
        <end position="391"/>
    </location>
</feature>
<dbReference type="InterPro" id="IPR000560">
    <property type="entry name" value="His_Pase_clade-2"/>
</dbReference>
<evidence type="ECO:0000256" key="3">
    <source>
        <dbReference type="ARBA" id="ARBA00012646"/>
    </source>
</evidence>
<keyword evidence="8" id="KW-1133">Transmembrane helix</keyword>